<dbReference type="AlphaFoldDB" id="A0A9W9D7E3"/>
<feature type="region of interest" description="Disordered" evidence="1">
    <location>
        <begin position="112"/>
        <end position="249"/>
    </location>
</feature>
<evidence type="ECO:0000256" key="1">
    <source>
        <dbReference type="SAM" id="MobiDB-lite"/>
    </source>
</evidence>
<dbReference type="PANTHER" id="PTHR47524:SF1">
    <property type="entry name" value="20S RRNA ACCUMULATION PROTEIN 4"/>
    <property type="match status" value="1"/>
</dbReference>
<reference evidence="3" key="1">
    <citation type="submission" date="2022-10" db="EMBL/GenBank/DDBJ databases">
        <title>Tapping the CABI collections for fungal endophytes: first genome assemblies for Collariella, Neodidymelliopsis, Ascochyta clinopodiicola, Didymella pomorum, Didymosphaeria variabile, Neocosmospora piperis and Neocucurbitaria cava.</title>
        <authorList>
            <person name="Hill R."/>
        </authorList>
    </citation>
    <scope>NUCLEOTIDE SEQUENCE</scope>
    <source>
        <strain evidence="3">IMI 355091</strain>
    </source>
</reference>
<feature type="compositionally biased region" description="Low complexity" evidence="1">
    <location>
        <begin position="150"/>
        <end position="193"/>
    </location>
</feature>
<protein>
    <recommendedName>
        <fullName evidence="2">Programmed cell death protein 2 C-terminal domain-containing protein</fullName>
    </recommendedName>
</protein>
<dbReference type="GO" id="GO:0005737">
    <property type="term" value="C:cytoplasm"/>
    <property type="evidence" value="ECO:0007669"/>
    <property type="project" value="InterPro"/>
</dbReference>
<organism evidence="3 4">
    <name type="scientific">Didymella pomorum</name>
    <dbReference type="NCBI Taxonomy" id="749634"/>
    <lineage>
        <taxon>Eukaryota</taxon>
        <taxon>Fungi</taxon>
        <taxon>Dikarya</taxon>
        <taxon>Ascomycota</taxon>
        <taxon>Pezizomycotina</taxon>
        <taxon>Dothideomycetes</taxon>
        <taxon>Pleosporomycetidae</taxon>
        <taxon>Pleosporales</taxon>
        <taxon>Pleosporineae</taxon>
        <taxon>Didymellaceae</taxon>
        <taxon>Didymella</taxon>
    </lineage>
</organism>
<dbReference type="GO" id="GO:0030490">
    <property type="term" value="P:maturation of SSU-rRNA"/>
    <property type="evidence" value="ECO:0007669"/>
    <property type="project" value="TreeGrafter"/>
</dbReference>
<keyword evidence="4" id="KW-1185">Reference proteome</keyword>
<dbReference type="Proteomes" id="UP001140510">
    <property type="component" value="Unassembled WGS sequence"/>
</dbReference>
<dbReference type="PANTHER" id="PTHR47524">
    <property type="entry name" value="20S RRNA ACCUMULATION PROTEIN 4"/>
    <property type="match status" value="1"/>
</dbReference>
<feature type="compositionally biased region" description="Basic and acidic residues" evidence="1">
    <location>
        <begin position="620"/>
        <end position="629"/>
    </location>
</feature>
<evidence type="ECO:0000259" key="2">
    <source>
        <dbReference type="Pfam" id="PF04194"/>
    </source>
</evidence>
<dbReference type="OrthoDB" id="443682at2759"/>
<feature type="compositionally biased region" description="Basic and acidic residues" evidence="1">
    <location>
        <begin position="120"/>
        <end position="135"/>
    </location>
</feature>
<evidence type="ECO:0000313" key="3">
    <source>
        <dbReference type="EMBL" id="KAJ4405118.1"/>
    </source>
</evidence>
<feature type="region of interest" description="Disordered" evidence="1">
    <location>
        <begin position="609"/>
        <end position="629"/>
    </location>
</feature>
<proteinExistence type="predicted"/>
<accession>A0A9W9D7E3</accession>
<name>A0A9W9D7E3_9PLEO</name>
<gene>
    <name evidence="3" type="ORF">N0V91_005480</name>
</gene>
<comment type="caution">
    <text evidence="3">The sequence shown here is derived from an EMBL/GenBank/DDBJ whole genome shotgun (WGS) entry which is preliminary data.</text>
</comment>
<dbReference type="Pfam" id="PF04194">
    <property type="entry name" value="PDCD2_C"/>
    <property type="match status" value="1"/>
</dbReference>
<sequence>MPPCESESSDEGENYTETNVLLGYATKDATGDAISHIGGAPNWIDEKTAPSGALAKCKVCNGLLSLLLELNGDLPDQFPGHERRLYIWSCRRKACRRKEGSVRSIRGVRIAKGASARANAKPEKKEVKQEEEKPQPKIGESLFGVKSGTSSAAPANPFSNPFSSNSNSGAPANPFASSGSANPFGAPAPAAPSIEVTSEDKKDEASTTLPETFAQKARISTPATTTPQPAQPHEPWPAESAFPTPFPNYSLDAEYETLDAEAPQVPQNVRMMDIDEGGASSGGKEDKEIYESAHDATFQKFADRVGQNPEQILRYEFKGKPLLYSDADIVGKALAHHSENGTSSNAKVQTTAKGGAGMPRCQNCGAERVFEVQLTPHAITELEAEEMSVDGMEWGTIVMGVCSKDCKPSDVEEGQVGYVEEWAGVQWEEVASKNPAFFVRQNALIPFLTAHPLTLTANAEVSHTHTYLQAQTFDLITISQTPTGRLDSLEYRAALIDKGFFDGILEDEVYAAGGRATKLVAYGTGQQQEGEVLEKVQRIVQERKALPKKSTGTQNARATAETSKDDNFRFEAGGTGTVPTGLMLNQSNGTSLTIRLKRKFGTGEDMDKFERARASSPEGQVKDVDHERKTENDRLLLIGEAAAPLGVQP</sequence>
<dbReference type="InterPro" id="IPR007320">
    <property type="entry name" value="PDCD2_C"/>
</dbReference>
<feature type="domain" description="Programmed cell death protein 2 C-terminal" evidence="2">
    <location>
        <begin position="295"/>
        <end position="427"/>
    </location>
</feature>
<dbReference type="EMBL" id="JAPEVA010000037">
    <property type="protein sequence ID" value="KAJ4405118.1"/>
    <property type="molecule type" value="Genomic_DNA"/>
</dbReference>
<evidence type="ECO:0000313" key="4">
    <source>
        <dbReference type="Proteomes" id="UP001140510"/>
    </source>
</evidence>